<dbReference type="PANTHER" id="PTHR44688">
    <property type="entry name" value="DNA-BINDING TRANSCRIPTIONAL ACTIVATOR DEVR_DOSR"/>
    <property type="match status" value="1"/>
</dbReference>
<dbReference type="GO" id="GO:0003677">
    <property type="term" value="F:DNA binding"/>
    <property type="evidence" value="ECO:0007669"/>
    <property type="project" value="UniProtKB-KW"/>
</dbReference>
<dbReference type="InterPro" id="IPR027417">
    <property type="entry name" value="P-loop_NTPase"/>
</dbReference>
<dbReference type="Proteomes" id="UP000030848">
    <property type="component" value="Unassembled WGS sequence"/>
</dbReference>
<accession>A0A837DDH9</accession>
<dbReference type="PRINTS" id="PR00038">
    <property type="entry name" value="HTHLUXR"/>
</dbReference>
<evidence type="ECO:0000256" key="1">
    <source>
        <dbReference type="ARBA" id="ARBA00023015"/>
    </source>
</evidence>
<dbReference type="PROSITE" id="PS00622">
    <property type="entry name" value="HTH_LUXR_1"/>
    <property type="match status" value="1"/>
</dbReference>
<dbReference type="Pfam" id="PF00196">
    <property type="entry name" value="GerE"/>
    <property type="match status" value="1"/>
</dbReference>
<dbReference type="Gene3D" id="1.10.10.10">
    <property type="entry name" value="Winged helix-like DNA-binding domain superfamily/Winged helix DNA-binding domain"/>
    <property type="match status" value="1"/>
</dbReference>
<dbReference type="InterPro" id="IPR016032">
    <property type="entry name" value="Sig_transdc_resp-reg_C-effctor"/>
</dbReference>
<comment type="caution">
    <text evidence="6">The sequence shown here is derived from an EMBL/GenBank/DDBJ whole genome shotgun (WGS) entry which is preliminary data.</text>
</comment>
<keyword evidence="1" id="KW-0805">Transcription regulation</keyword>
<dbReference type="InterPro" id="IPR000792">
    <property type="entry name" value="Tscrpt_reg_LuxR_C"/>
</dbReference>
<dbReference type="InterPro" id="IPR036388">
    <property type="entry name" value="WH-like_DNA-bd_sf"/>
</dbReference>
<evidence type="ECO:0000256" key="2">
    <source>
        <dbReference type="ARBA" id="ARBA00023125"/>
    </source>
</evidence>
<evidence type="ECO:0000256" key="4">
    <source>
        <dbReference type="SAM" id="MobiDB-lite"/>
    </source>
</evidence>
<dbReference type="SUPFAM" id="SSF52540">
    <property type="entry name" value="P-loop containing nucleoside triphosphate hydrolases"/>
    <property type="match status" value="1"/>
</dbReference>
<feature type="region of interest" description="Disordered" evidence="4">
    <location>
        <begin position="751"/>
        <end position="776"/>
    </location>
</feature>
<name>A0A837DDH9_9PSEU</name>
<dbReference type="GO" id="GO:0006355">
    <property type="term" value="P:regulation of DNA-templated transcription"/>
    <property type="evidence" value="ECO:0007669"/>
    <property type="project" value="InterPro"/>
</dbReference>
<dbReference type="EMBL" id="JRZE01000003">
    <property type="protein sequence ID" value="KHF44424.1"/>
    <property type="molecule type" value="Genomic_DNA"/>
</dbReference>
<reference evidence="6 7" key="1">
    <citation type="submission" date="2014-10" db="EMBL/GenBank/DDBJ databases">
        <title>Genome sequence of Micropolyspora internatus JCM3315.</title>
        <authorList>
            <person name="Shin S.-K."/>
            <person name="Yi H."/>
        </authorList>
    </citation>
    <scope>NUCLEOTIDE SEQUENCE [LARGE SCALE GENOMIC DNA]</scope>
    <source>
        <strain evidence="6 7">JCM 3315</strain>
    </source>
</reference>
<evidence type="ECO:0000256" key="3">
    <source>
        <dbReference type="ARBA" id="ARBA00023163"/>
    </source>
</evidence>
<keyword evidence="2" id="KW-0238">DNA-binding</keyword>
<dbReference type="SUPFAM" id="SSF46894">
    <property type="entry name" value="C-terminal effector domain of the bipartite response regulators"/>
    <property type="match status" value="1"/>
</dbReference>
<evidence type="ECO:0000313" key="6">
    <source>
        <dbReference type="EMBL" id="KHF44424.1"/>
    </source>
</evidence>
<dbReference type="CDD" id="cd06170">
    <property type="entry name" value="LuxR_C_like"/>
    <property type="match status" value="1"/>
</dbReference>
<dbReference type="OrthoDB" id="4811808at2"/>
<dbReference type="PANTHER" id="PTHR44688:SF16">
    <property type="entry name" value="DNA-BINDING TRANSCRIPTIONAL ACTIVATOR DEVR_DOSR"/>
    <property type="match status" value="1"/>
</dbReference>
<organism evidence="6 7">
    <name type="scientific">Saccharomonospora viridis</name>
    <dbReference type="NCBI Taxonomy" id="1852"/>
    <lineage>
        <taxon>Bacteria</taxon>
        <taxon>Bacillati</taxon>
        <taxon>Actinomycetota</taxon>
        <taxon>Actinomycetes</taxon>
        <taxon>Pseudonocardiales</taxon>
        <taxon>Pseudonocardiaceae</taxon>
        <taxon>Saccharomonospora</taxon>
    </lineage>
</organism>
<dbReference type="PROSITE" id="PS50043">
    <property type="entry name" value="HTH_LUXR_2"/>
    <property type="match status" value="1"/>
</dbReference>
<dbReference type="AlphaFoldDB" id="A0A837DDH9"/>
<keyword evidence="3" id="KW-0804">Transcription</keyword>
<proteinExistence type="predicted"/>
<evidence type="ECO:0000313" key="7">
    <source>
        <dbReference type="Proteomes" id="UP000030848"/>
    </source>
</evidence>
<sequence length="836" mass="88993">MPRTGTDATESPRPAAPRPPRLSSTSPEPLLDEPTRELCANIARGTLAPARLAVVAPGGHGKTAVLHHLARRCERHGTTVSWFGQDDDAADLVLVDDAHTLPDAALAELHALAEDETRGLVVAARPWPRPTTLNAVLSRLRGQVVLRPLDRRRIAALLGRERAALAEFVHAQTLGIPGFAVRLATAFGKAGDPPRDSTDLPASVLAEFRPDLDGLTGEALSLLLAAVSGAGPDVDLLAGLLDTDRHGVARAIDAVRACGLLDHDGTPLPLVAHAVKALVPSEQRLAVSQRLVRLQLDRKGPVLNLVLPLLGSGLSGAEPAQAFEAAADEAAESDPALAAKLYSAAASAGRSERALGRRWAEAAARAGDLDTALRLADQVLTDPEAEGRADAASTAATACVYKGQLERAGELYLWADTQPARVHAALVSLQQGKLDKATELLAAQPSDAPPTLFAGAMSALVRGVIQSVTEDPTTALSTLADSAEMLEPVGRSLFLPDTPAAVGALVGMHCGELSLARSLLERAVDTEVGGLAGRTRHLLLSAWISMLTGDTDTATRTLQRAGDRLSPRDELFAIALRIGVARRTGDSARLRTLWAEARETVIRLRADLFTIMPFGELAVVAARVGEHDRLTHHLDRVRRLLHALGDPPLWTAMAHWSGLHAAIAADRRDEVAEHARALTGWDGYSSFHKAMAEAAACWLDTLNGNVRADRVESAATRLHAVGLRWDAARLAGQAAIRTTDRTAMVTLLERARTLQGPSSTSDQRQPTASPGEAVLSERERQVAELVVSGLTYRQIGDRLFISAKTVEHHMARMRQRLGATSRPDLLARLRTLVTTG</sequence>
<dbReference type="SMART" id="SM00421">
    <property type="entry name" value="HTH_LUXR"/>
    <property type="match status" value="1"/>
</dbReference>
<feature type="domain" description="HTH luxR-type" evidence="5">
    <location>
        <begin position="768"/>
        <end position="833"/>
    </location>
</feature>
<evidence type="ECO:0000259" key="5">
    <source>
        <dbReference type="PROSITE" id="PS50043"/>
    </source>
</evidence>
<protein>
    <submittedName>
        <fullName evidence="6">Response regulator</fullName>
    </submittedName>
</protein>
<dbReference type="RefSeq" id="WP_082002382.1">
    <property type="nucleotide sequence ID" value="NZ_DAHVQW010000109.1"/>
</dbReference>
<feature type="region of interest" description="Disordered" evidence="4">
    <location>
        <begin position="1"/>
        <end position="32"/>
    </location>
</feature>
<feature type="compositionally biased region" description="Polar residues" evidence="4">
    <location>
        <begin position="755"/>
        <end position="768"/>
    </location>
</feature>
<gene>
    <name evidence="6" type="ORF">MINT15_13060</name>
</gene>